<dbReference type="GO" id="GO:0030170">
    <property type="term" value="F:pyridoxal phosphate binding"/>
    <property type="evidence" value="ECO:0007669"/>
    <property type="project" value="InterPro"/>
</dbReference>
<dbReference type="Pfam" id="PF03476">
    <property type="entry name" value="MOSC_N"/>
    <property type="match status" value="1"/>
</dbReference>
<dbReference type="InterPro" id="IPR005303">
    <property type="entry name" value="MOCOS_middle"/>
</dbReference>
<dbReference type="Pfam" id="PF03473">
    <property type="entry name" value="MOSC"/>
    <property type="match status" value="1"/>
</dbReference>
<dbReference type="GO" id="GO:0003824">
    <property type="term" value="F:catalytic activity"/>
    <property type="evidence" value="ECO:0007669"/>
    <property type="project" value="InterPro"/>
</dbReference>
<evidence type="ECO:0000259" key="1">
    <source>
        <dbReference type="PROSITE" id="PS51340"/>
    </source>
</evidence>
<proteinExistence type="predicted"/>
<dbReference type="PANTHER" id="PTHR14237">
    <property type="entry name" value="MOLYBDOPTERIN COFACTOR SULFURASE MOSC"/>
    <property type="match status" value="1"/>
</dbReference>
<dbReference type="InterPro" id="IPR005302">
    <property type="entry name" value="MoCF_Sase_C"/>
</dbReference>
<dbReference type="PROSITE" id="PS51340">
    <property type="entry name" value="MOSC"/>
    <property type="match status" value="1"/>
</dbReference>
<sequence>MARESESKLKIDKIYVYPIKALRAVELPSAQVTKHGFPHDRRFMLLHVVRDAQDDAKITYKNIHVAHYPESVRFFPSLDLQGDLVTITHRPAANGGAEKSIDVPLYPYIDDLKVVDVEMHQSPVQAYQMPQQYNDWLTECYGFEVVLAYLGPNYRPIRFNGLKNKDSSNNRNGNASSSAASSWLSTATSLLLPSALHPTPTNPPPSPEITFADCAPYLLVSQTSADDLQPRLPATSPPFDILKFRPNIVISGAGEPWEEDFWSQITILPQSSDSSSSFISTKIDCVHNCGRCKSINIDYTTGAPGTGPEGAILKAMQKDRRVDPGMKYSPIFGRYSFLHHDDDADGDDEDGGGGSEGNVIHVGDRVVVSKRLEERSRFEKVFIFWFLG</sequence>
<dbReference type="GO" id="GO:0030151">
    <property type="term" value="F:molybdenum ion binding"/>
    <property type="evidence" value="ECO:0007669"/>
    <property type="project" value="InterPro"/>
</dbReference>
<dbReference type="EMBL" id="CAVMBE010000030">
    <property type="protein sequence ID" value="CAK4025900.1"/>
    <property type="molecule type" value="Genomic_DNA"/>
</dbReference>
<name>A0AAI8YZT1_9PEZI</name>
<reference evidence="2" key="1">
    <citation type="submission" date="2023-11" db="EMBL/GenBank/DDBJ databases">
        <authorList>
            <person name="Alioto T."/>
            <person name="Alioto T."/>
            <person name="Gomez Garrido J."/>
        </authorList>
    </citation>
    <scope>NUCLEOTIDE SEQUENCE</scope>
</reference>
<comment type="caution">
    <text evidence="2">The sequence shown here is derived from an EMBL/GenBank/DDBJ whole genome shotgun (WGS) entry which is preliminary data.</text>
</comment>
<gene>
    <name evidence="2" type="ORF">LECACI_7A004991</name>
</gene>
<evidence type="ECO:0000313" key="2">
    <source>
        <dbReference type="EMBL" id="CAK4025900.1"/>
    </source>
</evidence>
<evidence type="ECO:0000313" key="3">
    <source>
        <dbReference type="Proteomes" id="UP001296104"/>
    </source>
</evidence>
<feature type="domain" description="MOSC" evidence="1">
    <location>
        <begin position="190"/>
        <end position="369"/>
    </location>
</feature>
<dbReference type="AlphaFoldDB" id="A0AAI8YZT1"/>
<protein>
    <submittedName>
        <fullName evidence="2">Related to MOSC domain</fullName>
    </submittedName>
</protein>
<dbReference type="PANTHER" id="PTHR14237:SF34">
    <property type="entry name" value="MOSC DOMAIN PROTEIN (AFU_ORTHOLOGUE AFUA_2G07820)"/>
    <property type="match status" value="1"/>
</dbReference>
<keyword evidence="3" id="KW-1185">Reference proteome</keyword>
<dbReference type="SUPFAM" id="SSF141673">
    <property type="entry name" value="MOSC N-terminal domain-like"/>
    <property type="match status" value="1"/>
</dbReference>
<organism evidence="2 3">
    <name type="scientific">Lecanosticta acicola</name>
    <dbReference type="NCBI Taxonomy" id="111012"/>
    <lineage>
        <taxon>Eukaryota</taxon>
        <taxon>Fungi</taxon>
        <taxon>Dikarya</taxon>
        <taxon>Ascomycota</taxon>
        <taxon>Pezizomycotina</taxon>
        <taxon>Dothideomycetes</taxon>
        <taxon>Dothideomycetidae</taxon>
        <taxon>Mycosphaerellales</taxon>
        <taxon>Mycosphaerellaceae</taxon>
        <taxon>Lecanosticta</taxon>
    </lineage>
</organism>
<accession>A0AAI8YZT1</accession>
<dbReference type="Proteomes" id="UP001296104">
    <property type="component" value="Unassembled WGS sequence"/>
</dbReference>